<dbReference type="AlphaFoldDB" id="A0A3N6P0K7"/>
<evidence type="ECO:0000313" key="2">
    <source>
        <dbReference type="Proteomes" id="UP000282323"/>
    </source>
</evidence>
<name>A0A3N6P0K7_NATCH</name>
<comment type="caution">
    <text evidence="1">The sequence shown here is derived from an EMBL/GenBank/DDBJ whole genome shotgun (WGS) entry which is preliminary data.</text>
</comment>
<accession>A0A3N6P0K7</accession>
<gene>
    <name evidence="1" type="ORF">EA473_19485</name>
</gene>
<sequence>MQATDDDGISRAPILHSRLISCRSHRNAVELFPNRLWSDRPFGNRFGRRTFSEIPYSHP</sequence>
<organism evidence="1 2">
    <name type="scientific">Natrarchaeobius chitinivorans</name>
    <dbReference type="NCBI Taxonomy" id="1679083"/>
    <lineage>
        <taxon>Archaea</taxon>
        <taxon>Methanobacteriati</taxon>
        <taxon>Methanobacteriota</taxon>
        <taxon>Stenosarchaea group</taxon>
        <taxon>Halobacteria</taxon>
        <taxon>Halobacteriales</taxon>
        <taxon>Natrialbaceae</taxon>
        <taxon>Natrarchaeobius</taxon>
    </lineage>
</organism>
<dbReference type="EMBL" id="REGA01000022">
    <property type="protein sequence ID" value="RQG90969.1"/>
    <property type="molecule type" value="Genomic_DNA"/>
</dbReference>
<evidence type="ECO:0000313" key="1">
    <source>
        <dbReference type="EMBL" id="RQG90969.1"/>
    </source>
</evidence>
<proteinExistence type="predicted"/>
<dbReference type="Proteomes" id="UP000282323">
    <property type="component" value="Unassembled WGS sequence"/>
</dbReference>
<reference evidence="1 2" key="1">
    <citation type="submission" date="2018-10" db="EMBL/GenBank/DDBJ databases">
        <title>Natrarchaeobius chitinivorans gen. nov., sp. nov., and Natrarchaeobius haloalkaliphilus sp. nov., alkaliphilic, chitin-utilizing haloarchaea from hypersaline alkaline lakes.</title>
        <authorList>
            <person name="Sorokin D.Y."/>
            <person name="Elcheninov A.G."/>
            <person name="Kostrikina N.A."/>
            <person name="Bale N.J."/>
            <person name="Sinninghe Damste J.S."/>
            <person name="Khijniak T.V."/>
            <person name="Kublanov I.V."/>
            <person name="Toshchakov S.V."/>
        </authorList>
    </citation>
    <scope>NUCLEOTIDE SEQUENCE [LARGE SCALE GENOMIC DNA]</scope>
    <source>
        <strain evidence="1 2">AArcht4T</strain>
    </source>
</reference>
<protein>
    <submittedName>
        <fullName evidence="1">Uncharacterized protein</fullName>
    </submittedName>
</protein>
<keyword evidence="2" id="KW-1185">Reference proteome</keyword>